<evidence type="ECO:0000313" key="1">
    <source>
        <dbReference type="EMBL" id="PIP60739.1"/>
    </source>
</evidence>
<comment type="caution">
    <text evidence="1">The sequence shown here is derived from an EMBL/GenBank/DDBJ whole genome shotgun (WGS) entry which is preliminary data.</text>
</comment>
<name>A0A2H0BT83_9BACT</name>
<accession>A0A2H0BT83</accession>
<sequence length="71" mass="7780">MTVRCASFAGTKFGDGGKIGIGKRGWTKRKGVEGKEFLPACSPRRRRGRGGSGSALLLRQEKKNKTFFNSF</sequence>
<dbReference type="Proteomes" id="UP000231581">
    <property type="component" value="Unassembled WGS sequence"/>
</dbReference>
<reference evidence="1 2" key="1">
    <citation type="submission" date="2017-09" db="EMBL/GenBank/DDBJ databases">
        <title>Depth-based differentiation of microbial function through sediment-hosted aquifers and enrichment of novel symbionts in the deep terrestrial subsurface.</title>
        <authorList>
            <person name="Probst A.J."/>
            <person name="Ladd B."/>
            <person name="Jarett J.K."/>
            <person name="Geller-Mcgrath D.E."/>
            <person name="Sieber C.M."/>
            <person name="Emerson J.B."/>
            <person name="Anantharaman K."/>
            <person name="Thomas B.C."/>
            <person name="Malmstrom R."/>
            <person name="Stieglmeier M."/>
            <person name="Klingl A."/>
            <person name="Woyke T."/>
            <person name="Ryan C.M."/>
            <person name="Banfield J.F."/>
        </authorList>
    </citation>
    <scope>NUCLEOTIDE SEQUENCE [LARGE SCALE GENOMIC DNA]</scope>
    <source>
        <strain evidence="1">CG22_combo_CG10-13_8_21_14_all_47_17</strain>
    </source>
</reference>
<protein>
    <submittedName>
        <fullName evidence="1">Uncharacterized protein</fullName>
    </submittedName>
</protein>
<dbReference type="AlphaFoldDB" id="A0A2H0BT83"/>
<organism evidence="1 2">
    <name type="scientific">Candidatus Uhrbacteria bacterium CG22_combo_CG10-13_8_21_14_all_47_17</name>
    <dbReference type="NCBI Taxonomy" id="1975041"/>
    <lineage>
        <taxon>Bacteria</taxon>
        <taxon>Candidatus Uhriibacteriota</taxon>
    </lineage>
</organism>
<dbReference type="EMBL" id="PCSZ01000037">
    <property type="protein sequence ID" value="PIP60739.1"/>
    <property type="molecule type" value="Genomic_DNA"/>
</dbReference>
<gene>
    <name evidence="1" type="ORF">COX00_01625</name>
</gene>
<proteinExistence type="predicted"/>
<evidence type="ECO:0000313" key="2">
    <source>
        <dbReference type="Proteomes" id="UP000231581"/>
    </source>
</evidence>